<protein>
    <recommendedName>
        <fullName evidence="3">DUF1885 family protein</fullName>
    </recommendedName>
</protein>
<dbReference type="OrthoDB" id="2966171at2"/>
<dbReference type="InterPro" id="IPR036294">
    <property type="entry name" value="Rbstp2229-like_sf"/>
</dbReference>
<dbReference type="Gene3D" id="3.30.310.120">
    <property type="entry name" value="Rbstp2229 like protein"/>
    <property type="match status" value="1"/>
</dbReference>
<keyword evidence="2" id="KW-1185">Reference proteome</keyword>
<proteinExistence type="predicted"/>
<name>A0A1G9UPU3_9BACL</name>
<dbReference type="Pfam" id="PF08968">
    <property type="entry name" value="DUF1885"/>
    <property type="match status" value="1"/>
</dbReference>
<dbReference type="Gene3D" id="1.20.5.850">
    <property type="entry name" value="Rbstp2229 protein"/>
    <property type="match status" value="1"/>
</dbReference>
<gene>
    <name evidence="1" type="ORF">SAMN04488137_1061</name>
</gene>
<reference evidence="2" key="1">
    <citation type="submission" date="2016-10" db="EMBL/GenBank/DDBJ databases">
        <authorList>
            <person name="Varghese N."/>
            <person name="Submissions S."/>
        </authorList>
    </citation>
    <scope>NUCLEOTIDE SEQUENCE [LARGE SCALE GENOMIC DNA]</scope>
    <source>
        <strain evidence="2">CGMCC 1.6854</strain>
    </source>
</reference>
<dbReference type="SUPFAM" id="SSF111171">
    <property type="entry name" value="Rbstp2229 protein"/>
    <property type="match status" value="1"/>
</dbReference>
<evidence type="ECO:0000313" key="2">
    <source>
        <dbReference type="Proteomes" id="UP000199544"/>
    </source>
</evidence>
<dbReference type="EMBL" id="FNHW01000001">
    <property type="protein sequence ID" value="SDM61884.1"/>
    <property type="molecule type" value="Genomic_DNA"/>
</dbReference>
<sequence>MLINEEFTGRRGFTLQENAYIKLVPASKYQTITIEEVKDLFRYYKDITCKTGSQLGWQYGESAFPYTIEEKSHAKGQWFYLSSPEKERFKYIMVGVDQDPENDSSASYIQITLPEGFTHGDKGKANEFCKFLAKHLDAELHLFNGRIMYYYKRK</sequence>
<dbReference type="AlphaFoldDB" id="A0A1G9UPU3"/>
<evidence type="ECO:0000313" key="1">
    <source>
        <dbReference type="EMBL" id="SDM61884.1"/>
    </source>
</evidence>
<accession>A0A1G9UPU3</accession>
<organism evidence="1 2">
    <name type="scientific">Fictibacillus solisalsi</name>
    <dbReference type="NCBI Taxonomy" id="459525"/>
    <lineage>
        <taxon>Bacteria</taxon>
        <taxon>Bacillati</taxon>
        <taxon>Bacillota</taxon>
        <taxon>Bacilli</taxon>
        <taxon>Bacillales</taxon>
        <taxon>Fictibacillaceae</taxon>
        <taxon>Fictibacillus</taxon>
    </lineage>
</organism>
<dbReference type="STRING" id="459525.SAMN04488137_1061"/>
<dbReference type="Proteomes" id="UP000199544">
    <property type="component" value="Unassembled WGS sequence"/>
</dbReference>
<evidence type="ECO:0008006" key="3">
    <source>
        <dbReference type="Google" id="ProtNLM"/>
    </source>
</evidence>
<dbReference type="InterPro" id="IPR015062">
    <property type="entry name" value="DUF1885"/>
</dbReference>